<feature type="domain" description="AAA+ ATPase" evidence="1">
    <location>
        <begin position="21"/>
        <end position="303"/>
    </location>
</feature>
<dbReference type="InterPro" id="IPR003593">
    <property type="entry name" value="AAA+_ATPase"/>
</dbReference>
<evidence type="ECO:0000313" key="3">
    <source>
        <dbReference type="Proteomes" id="UP001204142"/>
    </source>
</evidence>
<name>A0ABT1WHQ1_9BURK</name>
<evidence type="ECO:0000259" key="1">
    <source>
        <dbReference type="SMART" id="SM00382"/>
    </source>
</evidence>
<dbReference type="PANTHER" id="PTHR43581">
    <property type="entry name" value="ATP/GTP PHOSPHATASE"/>
    <property type="match status" value="1"/>
</dbReference>
<gene>
    <name evidence="2" type="ORF">NQT62_08115</name>
</gene>
<dbReference type="SUPFAM" id="SSF52540">
    <property type="entry name" value="P-loop containing nucleoside triphosphate hydrolases"/>
    <property type="match status" value="1"/>
</dbReference>
<dbReference type="InterPro" id="IPR027417">
    <property type="entry name" value="P-loop_NTPase"/>
</dbReference>
<comment type="caution">
    <text evidence="2">The sequence shown here is derived from an EMBL/GenBank/DDBJ whole genome shotgun (WGS) entry which is preliminary data.</text>
</comment>
<dbReference type="RefSeq" id="WP_256764161.1">
    <property type="nucleotide sequence ID" value="NZ_JANIGO010000002.1"/>
</dbReference>
<keyword evidence="3" id="KW-1185">Reference proteome</keyword>
<proteinExistence type="predicted"/>
<dbReference type="EMBL" id="JANIGO010000002">
    <property type="protein sequence ID" value="MCQ8896393.1"/>
    <property type="molecule type" value="Genomic_DNA"/>
</dbReference>
<dbReference type="InterPro" id="IPR051396">
    <property type="entry name" value="Bact_Antivir_Def_Nuclease"/>
</dbReference>
<reference evidence="2 3" key="1">
    <citation type="submission" date="2022-07" db="EMBL/GenBank/DDBJ databases">
        <authorList>
            <person name="Xamxidin M."/>
            <person name="Wu M."/>
        </authorList>
    </citation>
    <scope>NUCLEOTIDE SEQUENCE [LARGE SCALE GENOMIC DNA]</scope>
    <source>
        <strain evidence="2 3">NBRC 111650</strain>
    </source>
</reference>
<evidence type="ECO:0000313" key="2">
    <source>
        <dbReference type="EMBL" id="MCQ8896393.1"/>
    </source>
</evidence>
<protein>
    <submittedName>
        <fullName evidence="2">AAA family ATPase</fullName>
    </submittedName>
</protein>
<organism evidence="2 3">
    <name type="scientific">Limnobacter humi</name>
    <dbReference type="NCBI Taxonomy" id="1778671"/>
    <lineage>
        <taxon>Bacteria</taxon>
        <taxon>Pseudomonadati</taxon>
        <taxon>Pseudomonadota</taxon>
        <taxon>Betaproteobacteria</taxon>
        <taxon>Burkholderiales</taxon>
        <taxon>Burkholderiaceae</taxon>
        <taxon>Limnobacter</taxon>
    </lineage>
</organism>
<dbReference type="Gene3D" id="3.40.50.300">
    <property type="entry name" value="P-loop containing nucleotide triphosphate hydrolases"/>
    <property type="match status" value="2"/>
</dbReference>
<dbReference type="Pfam" id="PF13304">
    <property type="entry name" value="AAA_21"/>
    <property type="match status" value="1"/>
</dbReference>
<dbReference type="Proteomes" id="UP001204142">
    <property type="component" value="Unassembled WGS sequence"/>
</dbReference>
<dbReference type="InterPro" id="IPR003959">
    <property type="entry name" value="ATPase_AAA_core"/>
</dbReference>
<dbReference type="SMART" id="SM00382">
    <property type="entry name" value="AAA"/>
    <property type="match status" value="1"/>
</dbReference>
<dbReference type="PANTHER" id="PTHR43581:SF2">
    <property type="entry name" value="EXCINUCLEASE ATPASE SUBUNIT"/>
    <property type="match status" value="1"/>
</dbReference>
<sequence>MLEHIRLERFTAFEKFSLKFSPGLNIFIGENGSGKTHLLKLIYAACDVSTGQKSFADKVNRVFLPSDEQIGRLVKRRTGSSTGSVEISRSVQSDGQRKSISLRLSMSNHTKEPKKATVSGAFKQWQENHLTSVYVPVKDMMANAPGFRSLYSLRHIHFEEVYADIIDRAFLGTLKGPTDKDRKRLLEILQQSMEGKVVTRNEEFFLKSPQGELEFTLLAEGIRKLGLLWVLIQNGTLLDGSVLLWDEPEANLNPKLMRTVVQILIELQRLGVQVFITTHNYNLLKEFDLQLIPEDEVQFHSLFRDDHRNVQVASFRRYEDLKPNSIDDTLGELTDREIRQQMGGLGQ</sequence>
<dbReference type="CDD" id="cd00267">
    <property type="entry name" value="ABC_ATPase"/>
    <property type="match status" value="1"/>
</dbReference>
<accession>A0ABT1WHQ1</accession>